<dbReference type="EMBL" id="JAHJDP010000032">
    <property type="protein sequence ID" value="MBU2690593.1"/>
    <property type="molecule type" value="Genomic_DNA"/>
</dbReference>
<feature type="binding site" evidence="5">
    <location>
        <position position="91"/>
    </location>
    <ligand>
        <name>NADP(+)</name>
        <dbReference type="ChEBI" id="CHEBI:58349"/>
    </ligand>
</feature>
<feature type="binding site" evidence="5">
    <location>
        <begin position="156"/>
        <end position="160"/>
    </location>
    <ligand>
        <name>NADP(+)</name>
        <dbReference type="ChEBI" id="CHEBI:58349"/>
    </ligand>
</feature>
<organism evidence="8 9">
    <name type="scientific">Eiseniibacteriota bacterium</name>
    <dbReference type="NCBI Taxonomy" id="2212470"/>
    <lineage>
        <taxon>Bacteria</taxon>
        <taxon>Candidatus Eiseniibacteriota</taxon>
    </lineage>
</organism>
<dbReference type="Proteomes" id="UP000777784">
    <property type="component" value="Unassembled WGS sequence"/>
</dbReference>
<dbReference type="Pfam" id="PF13561">
    <property type="entry name" value="adh_short_C2"/>
    <property type="match status" value="1"/>
</dbReference>
<comment type="function">
    <text evidence="6">Catalyzes the NADPH-dependent reduction of beta-ketoacyl-ACP substrates to beta-hydroxyacyl-ACP products, the first reductive step in the elongation cycle of fatty acid biosynthesis.</text>
</comment>
<dbReference type="EC" id="1.1.1.100" evidence="6"/>
<dbReference type="InterPro" id="IPR050259">
    <property type="entry name" value="SDR"/>
</dbReference>
<comment type="caution">
    <text evidence="8">The sequence shown here is derived from an EMBL/GenBank/DDBJ whole genome shotgun (WGS) entry which is preliminary data.</text>
</comment>
<evidence type="ECO:0000313" key="8">
    <source>
        <dbReference type="EMBL" id="MBU2690593.1"/>
    </source>
</evidence>
<keyword evidence="6" id="KW-0276">Fatty acid metabolism</keyword>
<dbReference type="SMART" id="SM00822">
    <property type="entry name" value="PKS_KR"/>
    <property type="match status" value="1"/>
</dbReference>
<evidence type="ECO:0000256" key="6">
    <source>
        <dbReference type="RuleBase" id="RU366074"/>
    </source>
</evidence>
<keyword evidence="6" id="KW-0275">Fatty acid biosynthesis</keyword>
<dbReference type="GO" id="GO:0004316">
    <property type="term" value="F:3-oxoacyl-[acyl-carrier-protein] reductase (NADPH) activity"/>
    <property type="evidence" value="ECO:0007669"/>
    <property type="project" value="UniProtKB-UniRule"/>
</dbReference>
<proteinExistence type="inferred from homology"/>
<comment type="similarity">
    <text evidence="1 6">Belongs to the short-chain dehydrogenases/reductases (SDR) family.</text>
</comment>
<keyword evidence="6" id="KW-0444">Lipid biosynthesis</keyword>
<evidence type="ECO:0000259" key="7">
    <source>
        <dbReference type="SMART" id="SM00822"/>
    </source>
</evidence>
<dbReference type="InterPro" id="IPR002347">
    <property type="entry name" value="SDR_fam"/>
</dbReference>
<dbReference type="GO" id="GO:0051287">
    <property type="term" value="F:NAD binding"/>
    <property type="evidence" value="ECO:0007669"/>
    <property type="project" value="UniProtKB-UniRule"/>
</dbReference>
<reference evidence="8" key="1">
    <citation type="submission" date="2021-05" db="EMBL/GenBank/DDBJ databases">
        <title>Energy efficiency and biological interactions define the core microbiome of deep oligotrophic groundwater.</title>
        <authorList>
            <person name="Mehrshad M."/>
            <person name="Lopez-Fernandez M."/>
            <person name="Bell E."/>
            <person name="Bernier-Latmani R."/>
            <person name="Bertilsson S."/>
            <person name="Dopson M."/>
        </authorList>
    </citation>
    <scope>NUCLEOTIDE SEQUENCE</scope>
    <source>
        <strain evidence="8">Modern_marine.mb.64</strain>
    </source>
</reference>
<dbReference type="PROSITE" id="PS00061">
    <property type="entry name" value="ADH_SHORT"/>
    <property type="match status" value="1"/>
</dbReference>
<evidence type="ECO:0000256" key="1">
    <source>
        <dbReference type="ARBA" id="ARBA00006484"/>
    </source>
</evidence>
<dbReference type="InterPro" id="IPR011284">
    <property type="entry name" value="3oxo_ACP_reduc"/>
</dbReference>
<keyword evidence="2 5" id="KW-0521">NADP</keyword>
<accession>A0A948WC50</accession>
<keyword evidence="6" id="KW-0443">Lipid metabolism</keyword>
<comment type="catalytic activity">
    <reaction evidence="6">
        <text>a (3R)-hydroxyacyl-[ACP] + NADP(+) = a 3-oxoacyl-[ACP] + NADPH + H(+)</text>
        <dbReference type="Rhea" id="RHEA:17397"/>
        <dbReference type="Rhea" id="RHEA-COMP:9916"/>
        <dbReference type="Rhea" id="RHEA-COMP:9945"/>
        <dbReference type="ChEBI" id="CHEBI:15378"/>
        <dbReference type="ChEBI" id="CHEBI:57783"/>
        <dbReference type="ChEBI" id="CHEBI:58349"/>
        <dbReference type="ChEBI" id="CHEBI:78776"/>
        <dbReference type="ChEBI" id="CHEBI:78827"/>
        <dbReference type="EC" id="1.1.1.100"/>
    </reaction>
</comment>
<evidence type="ECO:0000256" key="3">
    <source>
        <dbReference type="ARBA" id="ARBA00023002"/>
    </source>
</evidence>
<evidence type="ECO:0000256" key="4">
    <source>
        <dbReference type="PIRSR" id="PIRSR611284-1"/>
    </source>
</evidence>
<evidence type="ECO:0000256" key="2">
    <source>
        <dbReference type="ARBA" id="ARBA00022857"/>
    </source>
</evidence>
<evidence type="ECO:0000313" key="9">
    <source>
        <dbReference type="Proteomes" id="UP000777784"/>
    </source>
</evidence>
<protein>
    <recommendedName>
        <fullName evidence="6">3-oxoacyl-[acyl-carrier-protein] reductase</fullName>
        <ecNumber evidence="6">1.1.1.100</ecNumber>
    </recommendedName>
</protein>
<dbReference type="InterPro" id="IPR020904">
    <property type="entry name" value="Sc_DH/Rdtase_CS"/>
</dbReference>
<dbReference type="CDD" id="cd05333">
    <property type="entry name" value="BKR_SDR_c"/>
    <property type="match status" value="1"/>
</dbReference>
<feature type="domain" description="Ketoreductase" evidence="7">
    <location>
        <begin position="8"/>
        <end position="192"/>
    </location>
</feature>
<feature type="active site" description="Proton acceptor" evidence="4">
    <location>
        <position position="156"/>
    </location>
</feature>
<feature type="binding site" evidence="5">
    <location>
        <position position="189"/>
    </location>
    <ligand>
        <name>NADP(+)</name>
        <dbReference type="ChEBI" id="CHEBI:58349"/>
    </ligand>
</feature>
<keyword evidence="3 6" id="KW-0560">Oxidoreductase</keyword>
<dbReference type="InterPro" id="IPR036291">
    <property type="entry name" value="NAD(P)-bd_dom_sf"/>
</dbReference>
<dbReference type="InterPro" id="IPR057326">
    <property type="entry name" value="KR_dom"/>
</dbReference>
<dbReference type="NCBIfam" id="NF009466">
    <property type="entry name" value="PRK12826.1-2"/>
    <property type="match status" value="1"/>
</dbReference>
<gene>
    <name evidence="8" type="primary">fabG</name>
    <name evidence="8" type="ORF">KJ970_06655</name>
</gene>
<dbReference type="PANTHER" id="PTHR42879:SF2">
    <property type="entry name" value="3-OXOACYL-[ACYL-CARRIER-PROTEIN] REDUCTASE FABG"/>
    <property type="match status" value="1"/>
</dbReference>
<dbReference type="NCBIfam" id="TIGR01830">
    <property type="entry name" value="3oxo_ACP_reduc"/>
    <property type="match status" value="1"/>
</dbReference>
<dbReference type="AlphaFoldDB" id="A0A948WC50"/>
<evidence type="ECO:0000256" key="5">
    <source>
        <dbReference type="PIRSR" id="PIRSR611284-2"/>
    </source>
</evidence>
<dbReference type="PRINTS" id="PR00080">
    <property type="entry name" value="SDRFAMILY"/>
</dbReference>
<name>A0A948WC50_UNCEI</name>
<feature type="binding site" evidence="5">
    <location>
        <begin position="14"/>
        <end position="17"/>
    </location>
    <ligand>
        <name>NADP(+)</name>
        <dbReference type="ChEBI" id="CHEBI:58349"/>
    </ligand>
</feature>
<dbReference type="PRINTS" id="PR00081">
    <property type="entry name" value="GDHRDH"/>
</dbReference>
<comment type="pathway">
    <text evidence="6">Lipid metabolism; fatty acid biosynthesis.</text>
</comment>
<dbReference type="NCBIfam" id="NF005559">
    <property type="entry name" value="PRK07231.1"/>
    <property type="match status" value="1"/>
</dbReference>
<dbReference type="GO" id="GO:0006633">
    <property type="term" value="P:fatty acid biosynthetic process"/>
    <property type="evidence" value="ECO:0007669"/>
    <property type="project" value="UniProtKB-KW"/>
</dbReference>
<dbReference type="SUPFAM" id="SSF51735">
    <property type="entry name" value="NAD(P)-binding Rossmann-fold domains"/>
    <property type="match status" value="1"/>
</dbReference>
<dbReference type="FunFam" id="3.40.50.720:FF:000115">
    <property type="entry name" value="3-oxoacyl-[acyl-carrier-protein] reductase FabG"/>
    <property type="match status" value="1"/>
</dbReference>
<dbReference type="Gene3D" id="3.40.50.720">
    <property type="entry name" value="NAD(P)-binding Rossmann-like Domain"/>
    <property type="match status" value="1"/>
</dbReference>
<dbReference type="PANTHER" id="PTHR42879">
    <property type="entry name" value="3-OXOACYL-(ACYL-CARRIER-PROTEIN) REDUCTASE"/>
    <property type="match status" value="1"/>
</dbReference>
<sequence>MTASLEGRVAVVTGGSRGIGRAISLELAHLGADVVLMDRTGDPEGQTVKDIRALGRKCRHIACDVSRGASVEEAAAKARESLGPVQILVNNAGITRDQLAVRLSEEDWDKVLDINLKGAFLCCKAFARDMMKARWGRIINISSVVGQRGNVGQVNYAAAKAGMIGLSRSLARELAGRGITVNVVAPGFIETAMTDAIGEKAREALLPLIPISRLGKCEDVGSAVGFFASDQAGYITGQVLNVDGGMVMS</sequence>
<comment type="subunit">
    <text evidence="6">Homotetramer.</text>
</comment>